<keyword evidence="5 6" id="KW-0472">Membrane</keyword>
<evidence type="ECO:0000256" key="2">
    <source>
        <dbReference type="ARBA" id="ARBA00006840"/>
    </source>
</evidence>
<feature type="transmembrane region" description="Helical" evidence="6">
    <location>
        <begin position="238"/>
        <end position="259"/>
    </location>
</feature>
<feature type="transmembrane region" description="Helical" evidence="6">
    <location>
        <begin position="77"/>
        <end position="101"/>
    </location>
</feature>
<dbReference type="InterPro" id="IPR044991">
    <property type="entry name" value="TET_plant"/>
</dbReference>
<feature type="transmembrane region" description="Helical" evidence="6">
    <location>
        <begin position="50"/>
        <end position="70"/>
    </location>
</feature>
<reference evidence="7 8" key="1">
    <citation type="submission" date="2024-02" db="EMBL/GenBank/DDBJ databases">
        <title>High-quality chromosome-scale genome assembly of Pensacola bahiagrass (Paspalum notatum Flugge var. saurae).</title>
        <authorList>
            <person name="Vega J.M."/>
            <person name="Podio M."/>
            <person name="Orjuela J."/>
            <person name="Siena L.A."/>
            <person name="Pessino S.C."/>
            <person name="Combes M.C."/>
            <person name="Mariac C."/>
            <person name="Albertini E."/>
            <person name="Pupilli F."/>
            <person name="Ortiz J.P.A."/>
            <person name="Leblanc O."/>
        </authorList>
    </citation>
    <scope>NUCLEOTIDE SEQUENCE [LARGE SCALE GENOMIC DNA]</scope>
    <source>
        <strain evidence="7">R1</strain>
        <tissue evidence="7">Leaf</tissue>
    </source>
</reference>
<evidence type="ECO:0000313" key="7">
    <source>
        <dbReference type="EMBL" id="WVZ92697.1"/>
    </source>
</evidence>
<comment type="similarity">
    <text evidence="2">Belongs to the tetraspanin (TM4SF) family.</text>
</comment>
<dbReference type="PANTHER" id="PTHR32191">
    <property type="entry name" value="TETRASPANIN-8-RELATED"/>
    <property type="match status" value="1"/>
</dbReference>
<dbReference type="GO" id="GO:0016020">
    <property type="term" value="C:membrane"/>
    <property type="evidence" value="ECO:0007669"/>
    <property type="project" value="UniProtKB-SubCell"/>
</dbReference>
<keyword evidence="8" id="KW-1185">Reference proteome</keyword>
<evidence type="ECO:0000313" key="8">
    <source>
        <dbReference type="Proteomes" id="UP001341281"/>
    </source>
</evidence>
<organism evidence="7 8">
    <name type="scientific">Paspalum notatum var. saurae</name>
    <dbReference type="NCBI Taxonomy" id="547442"/>
    <lineage>
        <taxon>Eukaryota</taxon>
        <taxon>Viridiplantae</taxon>
        <taxon>Streptophyta</taxon>
        <taxon>Embryophyta</taxon>
        <taxon>Tracheophyta</taxon>
        <taxon>Spermatophyta</taxon>
        <taxon>Magnoliopsida</taxon>
        <taxon>Liliopsida</taxon>
        <taxon>Poales</taxon>
        <taxon>Poaceae</taxon>
        <taxon>PACMAD clade</taxon>
        <taxon>Panicoideae</taxon>
        <taxon>Andropogonodae</taxon>
        <taxon>Paspaleae</taxon>
        <taxon>Paspalinae</taxon>
        <taxon>Paspalum</taxon>
    </lineage>
</organism>
<protein>
    <submittedName>
        <fullName evidence="7">Uncharacterized protein</fullName>
    </submittedName>
</protein>
<keyword evidence="4 6" id="KW-1133">Transmembrane helix</keyword>
<evidence type="ECO:0000256" key="4">
    <source>
        <dbReference type="ARBA" id="ARBA00022989"/>
    </source>
</evidence>
<dbReference type="Proteomes" id="UP001341281">
    <property type="component" value="Chromosome 09"/>
</dbReference>
<proteinExistence type="inferred from homology"/>
<dbReference type="AlphaFoldDB" id="A0AAQ3XDV9"/>
<evidence type="ECO:0000256" key="6">
    <source>
        <dbReference type="SAM" id="Phobius"/>
    </source>
</evidence>
<dbReference type="EMBL" id="CP144753">
    <property type="protein sequence ID" value="WVZ92697.1"/>
    <property type="molecule type" value="Genomic_DNA"/>
</dbReference>
<evidence type="ECO:0000256" key="3">
    <source>
        <dbReference type="ARBA" id="ARBA00022692"/>
    </source>
</evidence>
<keyword evidence="3 6" id="KW-0812">Transmembrane</keyword>
<dbReference type="Pfam" id="PF00335">
    <property type="entry name" value="Tetraspanin"/>
    <property type="match status" value="1"/>
</dbReference>
<comment type="subcellular location">
    <subcellularLocation>
        <location evidence="1">Membrane</location>
        <topology evidence="1">Multi-pass membrane protein</topology>
    </subcellularLocation>
</comment>
<dbReference type="GO" id="GO:0009734">
    <property type="term" value="P:auxin-activated signaling pathway"/>
    <property type="evidence" value="ECO:0007669"/>
    <property type="project" value="InterPro"/>
</dbReference>
<evidence type="ECO:0000256" key="1">
    <source>
        <dbReference type="ARBA" id="ARBA00004141"/>
    </source>
</evidence>
<accession>A0AAQ3XDV9</accession>
<name>A0AAQ3XDV9_PASNO</name>
<gene>
    <name evidence="7" type="ORF">U9M48_038743</name>
</gene>
<dbReference type="InterPro" id="IPR018499">
    <property type="entry name" value="Tetraspanin/Peripherin"/>
</dbReference>
<sequence>MAIRLSNNVTRVVTLLTLLLSAAVLGAGVRLRYSRADAGTGSCDRSLSTAAIALGAALTAAALAGLAAAFCRATWLLWLYLLAMLALIAALLCLTAFAFAVTDDAMAARADGRRVGGFRYSTWLRRHVEARATWARIRACLADARVCRGMEANATGLAPLGPSSSPVESGCCRPPAGCNFTYASGAGRDVKAAGVASGSADPADCGAWGDDGDELCYGCQSCKNGVVAALRRDWRRAAIVNAVFLAVIVVLYSISCCAFRNSRLDNYSYHSGSRWKQSGDA</sequence>
<evidence type="ECO:0000256" key="5">
    <source>
        <dbReference type="ARBA" id="ARBA00023136"/>
    </source>
</evidence>